<gene>
    <name evidence="2" type="ORF">SGFS_063610</name>
</gene>
<evidence type="ECO:0000313" key="3">
    <source>
        <dbReference type="Proteomes" id="UP001321542"/>
    </source>
</evidence>
<feature type="compositionally biased region" description="Polar residues" evidence="1">
    <location>
        <begin position="91"/>
        <end position="108"/>
    </location>
</feature>
<name>A0ABM7FDE7_9ACTN</name>
<proteinExistence type="predicted"/>
<sequence length="108" mass="12053">MWAIWFRAAVRALTAERAALCRARGEDLLDPPVGRDRRVRLRSGEAVAQASLSADSRPARRAWDVHTMSTPCPYATYRAGTPPYPRPGISEQPSPARTLAHRQTNCPW</sequence>
<feature type="region of interest" description="Disordered" evidence="1">
    <location>
        <begin position="74"/>
        <end position="108"/>
    </location>
</feature>
<reference evidence="2 3" key="2">
    <citation type="journal article" date="2023" name="ChemBioChem">
        <title>Acyltransferase Domain Exchange between Two Independent Type I Polyketide Synthases in the Same Producer Strain of Macrolide Antibiotics.</title>
        <authorList>
            <person name="Kudo F."/>
            <person name="Kishikawa K."/>
            <person name="Tsuboi K."/>
            <person name="Kido T."/>
            <person name="Usui T."/>
            <person name="Hashimoto J."/>
            <person name="Shin-Ya K."/>
            <person name="Miyanaga A."/>
            <person name="Eguchi T."/>
        </authorList>
    </citation>
    <scope>NUCLEOTIDE SEQUENCE [LARGE SCALE GENOMIC DNA]</scope>
    <source>
        <strain evidence="2 3">A-8890</strain>
    </source>
</reference>
<evidence type="ECO:0000313" key="2">
    <source>
        <dbReference type="EMBL" id="BBC35067.1"/>
    </source>
</evidence>
<reference evidence="2 3" key="1">
    <citation type="journal article" date="2010" name="ChemBioChem">
        <title>Cloning and characterization of the biosynthetic gene cluster of 16-membered macrolide antibiotic FD-891: involvement of a dual functional cytochrome P450 monooxygenase catalyzing epoxidation and hydroxylation.</title>
        <authorList>
            <person name="Kudo F."/>
            <person name="Motegi A."/>
            <person name="Mizoue K."/>
            <person name="Eguchi T."/>
        </authorList>
    </citation>
    <scope>NUCLEOTIDE SEQUENCE [LARGE SCALE GENOMIC DNA]</scope>
    <source>
        <strain evidence="2 3">A-8890</strain>
    </source>
</reference>
<organism evidence="2 3">
    <name type="scientific">Streptomyces graminofaciens</name>
    <dbReference type="NCBI Taxonomy" id="68212"/>
    <lineage>
        <taxon>Bacteria</taxon>
        <taxon>Bacillati</taxon>
        <taxon>Actinomycetota</taxon>
        <taxon>Actinomycetes</taxon>
        <taxon>Kitasatosporales</taxon>
        <taxon>Streptomycetaceae</taxon>
        <taxon>Streptomyces</taxon>
    </lineage>
</organism>
<dbReference type="EMBL" id="AP018448">
    <property type="protein sequence ID" value="BBC35067.1"/>
    <property type="molecule type" value="Genomic_DNA"/>
</dbReference>
<dbReference type="Proteomes" id="UP001321542">
    <property type="component" value="Chromosome"/>
</dbReference>
<protein>
    <submittedName>
        <fullName evidence="2">Uncharacterized protein</fullName>
    </submittedName>
</protein>
<evidence type="ECO:0000256" key="1">
    <source>
        <dbReference type="SAM" id="MobiDB-lite"/>
    </source>
</evidence>
<accession>A0ABM7FDE7</accession>
<keyword evidence="3" id="KW-1185">Reference proteome</keyword>